<evidence type="ECO:0000313" key="7">
    <source>
        <dbReference type="EMBL" id="MCH5597464.1"/>
    </source>
</evidence>
<evidence type="ECO:0000256" key="1">
    <source>
        <dbReference type="ARBA" id="ARBA00008172"/>
    </source>
</evidence>
<accession>A0ABS9SGI2</accession>
<comment type="similarity">
    <text evidence="1">Belongs to the YoeB family.</text>
</comment>
<evidence type="ECO:0000256" key="4">
    <source>
        <dbReference type="ARBA" id="ARBA00022759"/>
    </source>
</evidence>
<dbReference type="EMBL" id="JAKWBL010000001">
    <property type="protein sequence ID" value="MCH5597464.1"/>
    <property type="molecule type" value="Genomic_DNA"/>
</dbReference>
<name>A0ABS9SGI2_9BACT</name>
<dbReference type="RefSeq" id="WP_240826849.1">
    <property type="nucleotide sequence ID" value="NZ_JAKWBL010000001.1"/>
</dbReference>
<protein>
    <recommendedName>
        <fullName evidence="6">Putative mRNA interferase YoeB</fullName>
    </recommendedName>
</protein>
<keyword evidence="5" id="KW-0378">Hydrolase</keyword>
<gene>
    <name evidence="7" type="ORF">MKP09_05875</name>
</gene>
<dbReference type="Gene3D" id="3.30.2310.20">
    <property type="entry name" value="RelE-like"/>
    <property type="match status" value="1"/>
</dbReference>
<keyword evidence="4" id="KW-0255">Endonuclease</keyword>
<keyword evidence="3" id="KW-0540">Nuclease</keyword>
<evidence type="ECO:0000256" key="2">
    <source>
        <dbReference type="ARBA" id="ARBA00022649"/>
    </source>
</evidence>
<organism evidence="7 8">
    <name type="scientific">Niabella ginsengisoli</name>
    <dbReference type="NCBI Taxonomy" id="522298"/>
    <lineage>
        <taxon>Bacteria</taxon>
        <taxon>Pseudomonadati</taxon>
        <taxon>Bacteroidota</taxon>
        <taxon>Chitinophagia</taxon>
        <taxon>Chitinophagales</taxon>
        <taxon>Chitinophagaceae</taxon>
        <taxon>Niabella</taxon>
    </lineage>
</organism>
<sequence>MDKNWKQSHSEKISELTESIIENPYTGIGKPEALKYDLAPKWSRRITKEHRYIYLIQQNKLYVYSLKGHYE</sequence>
<evidence type="ECO:0000313" key="8">
    <source>
        <dbReference type="Proteomes" id="UP001202248"/>
    </source>
</evidence>
<dbReference type="PANTHER" id="PTHR38039:SF1">
    <property type="entry name" value="TOXIN YOEB"/>
    <property type="match status" value="1"/>
</dbReference>
<keyword evidence="2" id="KW-1277">Toxin-antitoxin system</keyword>
<dbReference type="InterPro" id="IPR009614">
    <property type="entry name" value="YoeB_toxin"/>
</dbReference>
<dbReference type="NCBIfam" id="TIGR02116">
    <property type="entry name" value="toxin_Txe_YoeB"/>
    <property type="match status" value="1"/>
</dbReference>
<dbReference type="PANTHER" id="PTHR38039">
    <property type="entry name" value="TOXIN YOEB"/>
    <property type="match status" value="1"/>
</dbReference>
<keyword evidence="8" id="KW-1185">Reference proteome</keyword>
<evidence type="ECO:0000256" key="3">
    <source>
        <dbReference type="ARBA" id="ARBA00022722"/>
    </source>
</evidence>
<proteinExistence type="inferred from homology"/>
<evidence type="ECO:0000256" key="6">
    <source>
        <dbReference type="ARBA" id="ARBA00030388"/>
    </source>
</evidence>
<dbReference type="Proteomes" id="UP001202248">
    <property type="component" value="Unassembled WGS sequence"/>
</dbReference>
<evidence type="ECO:0000256" key="5">
    <source>
        <dbReference type="ARBA" id="ARBA00022801"/>
    </source>
</evidence>
<dbReference type="Pfam" id="PF06769">
    <property type="entry name" value="YoeB_toxin"/>
    <property type="match status" value="1"/>
</dbReference>
<reference evidence="7 8" key="1">
    <citation type="submission" date="2022-02" db="EMBL/GenBank/DDBJ databases">
        <authorList>
            <person name="Min J."/>
        </authorList>
    </citation>
    <scope>NUCLEOTIDE SEQUENCE [LARGE SCALE GENOMIC DNA]</scope>
    <source>
        <strain evidence="7 8">GR10-1</strain>
    </source>
</reference>
<dbReference type="SUPFAM" id="SSF143011">
    <property type="entry name" value="RelE-like"/>
    <property type="match status" value="1"/>
</dbReference>
<comment type="caution">
    <text evidence="7">The sequence shown here is derived from an EMBL/GenBank/DDBJ whole genome shotgun (WGS) entry which is preliminary data.</text>
</comment>
<dbReference type="InterPro" id="IPR035093">
    <property type="entry name" value="RelE/ParE_toxin_dom_sf"/>
</dbReference>